<keyword evidence="3" id="KW-0547">Nucleotide-binding</keyword>
<name>A0ABN5JH55_FUSVA</name>
<evidence type="ECO:0000313" key="4">
    <source>
        <dbReference type="Proteomes" id="UP000241238"/>
    </source>
</evidence>
<keyword evidence="1" id="KW-0808">Transferase</keyword>
<reference evidence="4" key="1">
    <citation type="journal article" date="2018" name="MSphere">
        <title>Fusobacterium Genomics Using MinION and Illumina Sequencing Enables Genome Completion and Correction.</title>
        <authorList>
            <person name="Todd S.M."/>
            <person name="Settlage R.E."/>
            <person name="Lahmers K.K."/>
            <person name="Slade D.J."/>
        </authorList>
    </citation>
    <scope>NUCLEOTIDE SEQUENCE [LARGE SCALE GENOMIC DNA]</scope>
    <source>
        <strain evidence="4">ATCC 27725</strain>
    </source>
</reference>
<dbReference type="SMART" id="SM00387">
    <property type="entry name" value="HATPase_c"/>
    <property type="match status" value="1"/>
</dbReference>
<keyword evidence="4" id="KW-1185">Reference proteome</keyword>
<dbReference type="InterPro" id="IPR003594">
    <property type="entry name" value="HATPase_dom"/>
</dbReference>
<organism evidence="3 4">
    <name type="scientific">Fusobacterium varium ATCC 27725</name>
    <dbReference type="NCBI Taxonomy" id="469618"/>
    <lineage>
        <taxon>Bacteria</taxon>
        <taxon>Fusobacteriati</taxon>
        <taxon>Fusobacteriota</taxon>
        <taxon>Fusobacteriia</taxon>
        <taxon>Fusobacteriales</taxon>
        <taxon>Fusobacteriaceae</taxon>
        <taxon>Fusobacterium</taxon>
    </lineage>
</organism>
<keyword evidence="3" id="KW-0067">ATP-binding</keyword>
<sequence>MKNIIRMSIPSSLENLSLIRALVKTYLEVQHINEKDIFQLLSVVDELSTNVVEYGYKYKPGDIILEIQKSNDIIQLIVEDNGIGFDEEKLSKEEGGMGLYIARAIADNFKIEKKLNGILFKIEKRIKEAV</sequence>
<dbReference type="PANTHER" id="PTHR35526:SF3">
    <property type="entry name" value="ANTI-SIGMA-F FACTOR RSBW"/>
    <property type="match status" value="1"/>
</dbReference>
<dbReference type="EMBL" id="CP028103">
    <property type="protein sequence ID" value="AVQ30114.1"/>
    <property type="molecule type" value="Genomic_DNA"/>
</dbReference>
<protein>
    <submittedName>
        <fullName evidence="3">ATP-binding protein</fullName>
    </submittedName>
</protein>
<dbReference type="InterPro" id="IPR036890">
    <property type="entry name" value="HATPase_C_sf"/>
</dbReference>
<accession>A0ABN5JH55</accession>
<dbReference type="GO" id="GO:0005524">
    <property type="term" value="F:ATP binding"/>
    <property type="evidence" value="ECO:0007669"/>
    <property type="project" value="UniProtKB-KW"/>
</dbReference>
<feature type="domain" description="Histidine kinase/HSP90-like ATPase" evidence="2">
    <location>
        <begin position="35"/>
        <end position="128"/>
    </location>
</feature>
<keyword evidence="1" id="KW-0723">Serine/threonine-protein kinase</keyword>
<evidence type="ECO:0000313" key="3">
    <source>
        <dbReference type="EMBL" id="AVQ30114.1"/>
    </source>
</evidence>
<dbReference type="Gene3D" id="3.30.565.10">
    <property type="entry name" value="Histidine kinase-like ATPase, C-terminal domain"/>
    <property type="match status" value="1"/>
</dbReference>
<dbReference type="InterPro" id="IPR050267">
    <property type="entry name" value="Anti-sigma-factor_SerPK"/>
</dbReference>
<dbReference type="SUPFAM" id="SSF55874">
    <property type="entry name" value="ATPase domain of HSP90 chaperone/DNA topoisomerase II/histidine kinase"/>
    <property type="match status" value="1"/>
</dbReference>
<keyword evidence="1" id="KW-0418">Kinase</keyword>
<dbReference type="GeneID" id="77466805"/>
<dbReference type="Pfam" id="PF13581">
    <property type="entry name" value="HATPase_c_2"/>
    <property type="match status" value="1"/>
</dbReference>
<evidence type="ECO:0000256" key="1">
    <source>
        <dbReference type="ARBA" id="ARBA00022527"/>
    </source>
</evidence>
<proteinExistence type="predicted"/>
<dbReference type="Proteomes" id="UP000241238">
    <property type="component" value="Chromosome"/>
</dbReference>
<gene>
    <name evidence="3" type="ORF">C4N18_02295</name>
</gene>
<dbReference type="RefSeq" id="WP_107123196.1">
    <property type="nucleotide sequence ID" value="NZ_CP028103.1"/>
</dbReference>
<evidence type="ECO:0000259" key="2">
    <source>
        <dbReference type="SMART" id="SM00387"/>
    </source>
</evidence>
<dbReference type="CDD" id="cd16936">
    <property type="entry name" value="HATPase_RsbW-like"/>
    <property type="match status" value="1"/>
</dbReference>
<dbReference type="PANTHER" id="PTHR35526">
    <property type="entry name" value="ANTI-SIGMA-F FACTOR RSBW-RELATED"/>
    <property type="match status" value="1"/>
</dbReference>